<feature type="domain" description="DH" evidence="3">
    <location>
        <begin position="322"/>
        <end position="581"/>
    </location>
</feature>
<dbReference type="PANTHER" id="PTHR45818">
    <property type="entry name" value="PROTEIN VAV"/>
    <property type="match status" value="1"/>
</dbReference>
<dbReference type="EMBL" id="MU003696">
    <property type="protein sequence ID" value="KAF2813094.1"/>
    <property type="molecule type" value="Genomic_DNA"/>
</dbReference>
<name>A0A6A6YYL7_9PEZI</name>
<reference evidence="6" key="2">
    <citation type="submission" date="2020-04" db="EMBL/GenBank/DDBJ databases">
        <authorList>
            <consortium name="NCBI Genome Project"/>
        </authorList>
    </citation>
    <scope>NUCLEOTIDE SEQUENCE</scope>
    <source>
        <strain evidence="6">CBS 304.34</strain>
    </source>
</reference>
<dbReference type="InterPro" id="IPR000219">
    <property type="entry name" value="DH_dom"/>
</dbReference>
<dbReference type="SUPFAM" id="SSF50729">
    <property type="entry name" value="PH domain-like"/>
    <property type="match status" value="1"/>
</dbReference>
<dbReference type="PROSITE" id="PS50010">
    <property type="entry name" value="DH_2"/>
    <property type="match status" value="1"/>
</dbReference>
<evidence type="ECO:0008006" key="7">
    <source>
        <dbReference type="Google" id="ProtNLM"/>
    </source>
</evidence>
<dbReference type="SUPFAM" id="SSF48065">
    <property type="entry name" value="DBL homology domain (DH-domain)"/>
    <property type="match status" value="1"/>
</dbReference>
<feature type="compositionally biased region" description="Basic residues" evidence="1">
    <location>
        <begin position="1045"/>
        <end position="1059"/>
    </location>
</feature>
<organism evidence="4">
    <name type="scientific">Mytilinidion resinicola</name>
    <dbReference type="NCBI Taxonomy" id="574789"/>
    <lineage>
        <taxon>Eukaryota</taxon>
        <taxon>Fungi</taxon>
        <taxon>Dikarya</taxon>
        <taxon>Ascomycota</taxon>
        <taxon>Pezizomycotina</taxon>
        <taxon>Dothideomycetes</taxon>
        <taxon>Pleosporomycetidae</taxon>
        <taxon>Mytilinidiales</taxon>
        <taxon>Mytilinidiaceae</taxon>
        <taxon>Mytilinidion</taxon>
    </lineage>
</organism>
<dbReference type="GO" id="GO:0005085">
    <property type="term" value="F:guanyl-nucleotide exchange factor activity"/>
    <property type="evidence" value="ECO:0007669"/>
    <property type="project" value="InterPro"/>
</dbReference>
<proteinExistence type="predicted"/>
<evidence type="ECO:0000313" key="6">
    <source>
        <dbReference type="RefSeq" id="XP_033580058.1"/>
    </source>
</evidence>
<accession>A0A6A6YYL7</accession>
<keyword evidence="5" id="KW-1185">Reference proteome</keyword>
<feature type="region of interest" description="Disordered" evidence="1">
    <location>
        <begin position="885"/>
        <end position="907"/>
    </location>
</feature>
<feature type="compositionally biased region" description="Polar residues" evidence="1">
    <location>
        <begin position="55"/>
        <end position="68"/>
    </location>
</feature>
<feature type="domain" description="PH" evidence="2">
    <location>
        <begin position="620"/>
        <end position="730"/>
    </location>
</feature>
<feature type="region of interest" description="Disordered" evidence="1">
    <location>
        <begin position="423"/>
        <end position="449"/>
    </location>
</feature>
<feature type="compositionally biased region" description="Polar residues" evidence="1">
    <location>
        <begin position="75"/>
        <end position="89"/>
    </location>
</feature>
<dbReference type="PROSITE" id="PS50003">
    <property type="entry name" value="PH_DOMAIN"/>
    <property type="match status" value="1"/>
</dbReference>
<protein>
    <recommendedName>
        <fullName evidence="7">Rho guanyl nucleotide exchange factor</fullName>
    </recommendedName>
</protein>
<dbReference type="Pfam" id="PF00621">
    <property type="entry name" value="RhoGEF"/>
    <property type="match status" value="1"/>
</dbReference>
<dbReference type="GO" id="GO:0005737">
    <property type="term" value="C:cytoplasm"/>
    <property type="evidence" value="ECO:0007669"/>
    <property type="project" value="TreeGrafter"/>
</dbReference>
<feature type="region of interest" description="Disordered" evidence="1">
    <location>
        <begin position="128"/>
        <end position="151"/>
    </location>
</feature>
<dbReference type="Gene3D" id="1.20.900.10">
    <property type="entry name" value="Dbl homology (DH) domain"/>
    <property type="match status" value="1"/>
</dbReference>
<sequence length="1059" mass="118500">MAYVLSLRPQSPLKRSFSETPYLRSYSTLQEKTQQAAFPQVSSRISVGSLKSFASVQASPRTQGNENTPLKPRSRFNSTKTAPTETSLSYDFRQPDVVAEPHRSSSSTYIESPDFSLDQENKLDVDLDSLKKGNDPVQDDVNNPALTDSKSESDICSFYDALQIPLPDSRSSDSNRSYDSVEEPAQIVFEISPPPFKRWISTLRRKHALKGTTYRSEWRSSGLTDTGDDFDSALWLMPHIAESPRKDSGSVSSSLGFVTAIKSASITLASVSIATCSHGGLHKIKSRGNRSSGLSEARNSIDSSSAALGPILDEGTWIRSVQRRKILEELIASEEGYIGDIKILVNEYFMILAAVPSLPAHIRMAIQQNVTQILQLHEDILGELHKVVPHAEYTHTARHTSYPVTKAKHIRFHSADVIPGRFHETRRPSHKTRRSLDNGTTPDHRPRGLVTDTQTAANVAKIFNKHMKRFFAYEEYGAQWTAMSQELTSTCKNLPSWHAYERGVEALSKTLTSENNREANSRKALSFSDLLIKPIQRVCKYPLLFSDLCRYTPVYDDPEAHAELQKAVSHLHEAIREVNKAKDDPRRRRLIEATWQLQDRLAFQEEKTISRTAVFRLLGHVLLCGVLHVAYQSPERPKGQYMICALYKTCLILATTDPSSYKIYNVVAAISLANGSIEAPNNGRGLQCHTAQHTWKLVFEQDHRIFDIILSACTAQEEETWKHNLQERINAETHDLSEERSAAQDTYSSLSLDIRFIGPVFGSEENLRRRMSVHRAATMGPKSNSNQVIIQGTQAQKIQEPSQSTVSLPVARSKSHLSSHFIPTLAPRRGERTRLETVIEDVWTKDMLPFPGMAPRRAENPLRASANSVMRKLSMASIASNFSRRSPSFTSLSHTRSEESFSGMPGPYGGIRAKSALSDRRPAPALVDFHNAPAAFLPADFELQDKTASRQRRFGHKTTLAYRSSYRSAKKARRDSATQIPMLPQRPMLPNRMGCSNCSDDTIVHKRPQGNPNSIMENEIPRCKSAQSAPATRAPSVASTTAPKKPSRVKSTLHRFFKN</sequence>
<dbReference type="Proteomes" id="UP000504636">
    <property type="component" value="Unplaced"/>
</dbReference>
<dbReference type="SMART" id="SM00325">
    <property type="entry name" value="RhoGEF"/>
    <property type="match status" value="1"/>
</dbReference>
<gene>
    <name evidence="4 6" type="ORF">BDZ99DRAFT_568346</name>
</gene>
<feature type="region of interest" description="Disordered" evidence="1">
    <location>
        <begin position="1023"/>
        <end position="1059"/>
    </location>
</feature>
<dbReference type="InterPro" id="IPR001849">
    <property type="entry name" value="PH_domain"/>
</dbReference>
<dbReference type="GeneID" id="54468672"/>
<dbReference type="AlphaFoldDB" id="A0A6A6YYL7"/>
<dbReference type="InterPro" id="IPR035899">
    <property type="entry name" value="DBL_dom_sf"/>
</dbReference>
<evidence type="ECO:0000313" key="4">
    <source>
        <dbReference type="EMBL" id="KAF2813094.1"/>
    </source>
</evidence>
<evidence type="ECO:0000259" key="2">
    <source>
        <dbReference type="PROSITE" id="PS50003"/>
    </source>
</evidence>
<evidence type="ECO:0000313" key="5">
    <source>
        <dbReference type="Proteomes" id="UP000504636"/>
    </source>
</evidence>
<dbReference type="RefSeq" id="XP_033580058.1">
    <property type="nucleotide sequence ID" value="XM_033727779.1"/>
</dbReference>
<feature type="compositionally biased region" description="Polar residues" evidence="1">
    <location>
        <begin position="885"/>
        <end position="894"/>
    </location>
</feature>
<reference evidence="6" key="3">
    <citation type="submission" date="2025-04" db="UniProtKB">
        <authorList>
            <consortium name="RefSeq"/>
        </authorList>
    </citation>
    <scope>IDENTIFICATION</scope>
    <source>
        <strain evidence="6">CBS 304.34</strain>
    </source>
</reference>
<feature type="region of interest" description="Disordered" evidence="1">
    <location>
        <begin position="55"/>
        <end position="115"/>
    </location>
</feature>
<reference evidence="4 6" key="1">
    <citation type="journal article" date="2020" name="Stud. Mycol.">
        <title>101 Dothideomycetes genomes: a test case for predicting lifestyles and emergence of pathogens.</title>
        <authorList>
            <person name="Haridas S."/>
            <person name="Albert R."/>
            <person name="Binder M."/>
            <person name="Bloem J."/>
            <person name="Labutti K."/>
            <person name="Salamov A."/>
            <person name="Andreopoulos B."/>
            <person name="Baker S."/>
            <person name="Barry K."/>
            <person name="Bills G."/>
            <person name="Bluhm B."/>
            <person name="Cannon C."/>
            <person name="Castanera R."/>
            <person name="Culley D."/>
            <person name="Daum C."/>
            <person name="Ezra D."/>
            <person name="Gonzalez J."/>
            <person name="Henrissat B."/>
            <person name="Kuo A."/>
            <person name="Liang C."/>
            <person name="Lipzen A."/>
            <person name="Lutzoni F."/>
            <person name="Magnuson J."/>
            <person name="Mondo S."/>
            <person name="Nolan M."/>
            <person name="Ohm R."/>
            <person name="Pangilinan J."/>
            <person name="Park H.-J."/>
            <person name="Ramirez L."/>
            <person name="Alfaro M."/>
            <person name="Sun H."/>
            <person name="Tritt A."/>
            <person name="Yoshinaga Y."/>
            <person name="Zwiers L.-H."/>
            <person name="Turgeon B."/>
            <person name="Goodwin S."/>
            <person name="Spatafora J."/>
            <person name="Crous P."/>
            <person name="Grigoriev I."/>
        </authorList>
    </citation>
    <scope>NUCLEOTIDE SEQUENCE</scope>
    <source>
        <strain evidence="4 6">CBS 304.34</strain>
    </source>
</reference>
<dbReference type="OrthoDB" id="8059989at2759"/>
<evidence type="ECO:0000259" key="3">
    <source>
        <dbReference type="PROSITE" id="PS50010"/>
    </source>
</evidence>
<dbReference type="PANTHER" id="PTHR45818:SF3">
    <property type="entry name" value="PROTEIN VAV"/>
    <property type="match status" value="1"/>
</dbReference>
<evidence type="ECO:0000256" key="1">
    <source>
        <dbReference type="SAM" id="MobiDB-lite"/>
    </source>
</evidence>